<accession>A0A9R1XMU9</accession>
<evidence type="ECO:0000256" key="9">
    <source>
        <dbReference type="ARBA" id="ARBA00022741"/>
    </source>
</evidence>
<dbReference type="SUPFAM" id="SSF56112">
    <property type="entry name" value="Protein kinase-like (PK-like)"/>
    <property type="match status" value="1"/>
</dbReference>
<evidence type="ECO:0000256" key="17">
    <source>
        <dbReference type="RuleBase" id="RU000304"/>
    </source>
</evidence>
<reference evidence="19 20" key="1">
    <citation type="journal article" date="2017" name="Nat. Commun.">
        <title>Genome assembly with in vitro proximity ligation data and whole-genome triplication in lettuce.</title>
        <authorList>
            <person name="Reyes-Chin-Wo S."/>
            <person name="Wang Z."/>
            <person name="Yang X."/>
            <person name="Kozik A."/>
            <person name="Arikit S."/>
            <person name="Song C."/>
            <person name="Xia L."/>
            <person name="Froenicke L."/>
            <person name="Lavelle D.O."/>
            <person name="Truco M.J."/>
            <person name="Xia R."/>
            <person name="Zhu S."/>
            <person name="Xu C."/>
            <person name="Xu H."/>
            <person name="Xu X."/>
            <person name="Cox K."/>
            <person name="Korf I."/>
            <person name="Meyers B.C."/>
            <person name="Michelmore R.W."/>
        </authorList>
    </citation>
    <scope>NUCLEOTIDE SEQUENCE [LARGE SCALE GENOMIC DNA]</scope>
    <source>
        <strain evidence="20">cv. Salinas</strain>
        <tissue evidence="19">Seedlings</tissue>
    </source>
</reference>
<keyword evidence="9 16" id="KW-0547">Nucleotide-binding</keyword>
<sequence>MSDYNFQENLWEKQPKVDPDEEMLETQRNYIVVKDPKRTVRFSNLPKLNEDVVMQRSNQRSFFSSTADLPKLSEDCFVRTYQVNNLTSHQINKVAVMPRTNQDPKRRVHFSPNFPKLTEAAVMLHTNQQPKDLKIPFHVIKDCTQDFNERNFIGKGGYGRVYKGILTWADHAYQLVAVKRLDVTGFQGNKEFRTEVTMLSEYQHKNIIKLIGFCDDNKEMILVYEYASHGSLDKYLSNTTMSGGLSWPQLHKICIGVASALDYLHNHVAEKHRIIHRDVKSANVLLDENWNAKLSDFGLAKIGLANQHNTFVITNLAGTYGYTDPQYERTGFLTKESDVYSFGVVLFEVLCGRPACVFGYQDERRFLHHWVRTHYKKGELEKIVDHTIKKEINPRTLSKFSAIAYQCLHKTREERPTIAEIALQLGKAWKIQVSLNILFIFS</sequence>
<evidence type="ECO:0000313" key="20">
    <source>
        <dbReference type="Proteomes" id="UP000235145"/>
    </source>
</evidence>
<dbReference type="GO" id="GO:0005886">
    <property type="term" value="C:plasma membrane"/>
    <property type="evidence" value="ECO:0000318"/>
    <property type="project" value="GO_Central"/>
</dbReference>
<dbReference type="SMART" id="SM00220">
    <property type="entry name" value="S_TKc"/>
    <property type="match status" value="1"/>
</dbReference>
<dbReference type="InterPro" id="IPR017441">
    <property type="entry name" value="Protein_kinase_ATP_BS"/>
</dbReference>
<keyword evidence="14" id="KW-0675">Receptor</keyword>
<evidence type="ECO:0000256" key="11">
    <source>
        <dbReference type="ARBA" id="ARBA00022840"/>
    </source>
</evidence>
<evidence type="ECO:0000256" key="16">
    <source>
        <dbReference type="PROSITE-ProRule" id="PRU10141"/>
    </source>
</evidence>
<keyword evidence="20" id="KW-1185">Reference proteome</keyword>
<dbReference type="InterPro" id="IPR008271">
    <property type="entry name" value="Ser/Thr_kinase_AS"/>
</dbReference>
<evidence type="ECO:0000256" key="5">
    <source>
        <dbReference type="ARBA" id="ARBA00022527"/>
    </source>
</evidence>
<evidence type="ECO:0000259" key="18">
    <source>
        <dbReference type="PROSITE" id="PS50011"/>
    </source>
</evidence>
<name>A0A9R1XMU9_LACSA</name>
<evidence type="ECO:0000256" key="14">
    <source>
        <dbReference type="ARBA" id="ARBA00023170"/>
    </source>
</evidence>
<dbReference type="Gene3D" id="1.10.510.10">
    <property type="entry name" value="Transferase(Phosphotransferase) domain 1"/>
    <property type="match status" value="1"/>
</dbReference>
<dbReference type="PROSITE" id="PS00108">
    <property type="entry name" value="PROTEIN_KINASE_ST"/>
    <property type="match status" value="1"/>
</dbReference>
<proteinExistence type="inferred from homology"/>
<dbReference type="GO" id="GO:0004674">
    <property type="term" value="F:protein serine/threonine kinase activity"/>
    <property type="evidence" value="ECO:0007669"/>
    <property type="project" value="UniProtKB-KW"/>
</dbReference>
<dbReference type="PANTHER" id="PTHR27003:SF475">
    <property type="entry name" value="PROTEIN KINASE DOMAIN-CONTAINING PROTEIN"/>
    <property type="match status" value="1"/>
</dbReference>
<protein>
    <recommendedName>
        <fullName evidence="18">Protein kinase domain-containing protein</fullName>
    </recommendedName>
</protein>
<dbReference type="PANTHER" id="PTHR27003">
    <property type="entry name" value="OS07G0166700 PROTEIN"/>
    <property type="match status" value="1"/>
</dbReference>
<evidence type="ECO:0000256" key="3">
    <source>
        <dbReference type="ARBA" id="ARBA00010217"/>
    </source>
</evidence>
<feature type="domain" description="Protein kinase" evidence="18">
    <location>
        <begin position="147"/>
        <end position="430"/>
    </location>
</feature>
<comment type="subcellular location">
    <subcellularLocation>
        <location evidence="1">Cell membrane</location>
        <topology evidence="1">Single-pass type I membrane protein</topology>
    </subcellularLocation>
</comment>
<keyword evidence="11 16" id="KW-0067">ATP-binding</keyword>
<keyword evidence="6" id="KW-0808">Transferase</keyword>
<evidence type="ECO:0000256" key="10">
    <source>
        <dbReference type="ARBA" id="ARBA00022777"/>
    </source>
</evidence>
<dbReference type="GO" id="GO:0002229">
    <property type="term" value="P:defense response to oomycetes"/>
    <property type="evidence" value="ECO:0007669"/>
    <property type="project" value="UniProtKB-ARBA"/>
</dbReference>
<dbReference type="InterPro" id="IPR000719">
    <property type="entry name" value="Prot_kinase_dom"/>
</dbReference>
<comment type="similarity">
    <text evidence="17">Belongs to the protein kinase superfamily.</text>
</comment>
<dbReference type="PROSITE" id="PS50011">
    <property type="entry name" value="PROTEIN_KINASE_DOM"/>
    <property type="match status" value="1"/>
</dbReference>
<dbReference type="InterPro" id="IPR011009">
    <property type="entry name" value="Kinase-like_dom_sf"/>
</dbReference>
<comment type="similarity">
    <text evidence="2">In the N-terminal section; belongs to the leguminous lectin family.</text>
</comment>
<dbReference type="FunFam" id="1.10.510.10:FF:000240">
    <property type="entry name" value="Lectin-domain containing receptor kinase A4.3"/>
    <property type="match status" value="1"/>
</dbReference>
<evidence type="ECO:0000256" key="4">
    <source>
        <dbReference type="ARBA" id="ARBA00022475"/>
    </source>
</evidence>
<dbReference type="AlphaFoldDB" id="A0A9R1XMU9"/>
<keyword evidence="10" id="KW-0418">Kinase</keyword>
<keyword evidence="13" id="KW-0472">Membrane</keyword>
<evidence type="ECO:0000313" key="19">
    <source>
        <dbReference type="EMBL" id="KAJ0218991.1"/>
    </source>
</evidence>
<evidence type="ECO:0000256" key="8">
    <source>
        <dbReference type="ARBA" id="ARBA00022729"/>
    </source>
</evidence>
<keyword evidence="12" id="KW-1133">Transmembrane helix</keyword>
<dbReference type="PROSITE" id="PS00107">
    <property type="entry name" value="PROTEIN_KINASE_ATP"/>
    <property type="match status" value="1"/>
</dbReference>
<evidence type="ECO:0000256" key="12">
    <source>
        <dbReference type="ARBA" id="ARBA00022989"/>
    </source>
</evidence>
<feature type="binding site" evidence="16">
    <location>
        <position position="179"/>
    </location>
    <ligand>
        <name>ATP</name>
        <dbReference type="ChEBI" id="CHEBI:30616"/>
    </ligand>
</feature>
<dbReference type="Gene3D" id="3.30.200.20">
    <property type="entry name" value="Phosphorylase Kinase, domain 1"/>
    <property type="match status" value="1"/>
</dbReference>
<evidence type="ECO:0000256" key="7">
    <source>
        <dbReference type="ARBA" id="ARBA00022692"/>
    </source>
</evidence>
<keyword evidence="15" id="KW-0325">Glycoprotein</keyword>
<evidence type="ECO:0000256" key="13">
    <source>
        <dbReference type="ARBA" id="ARBA00023136"/>
    </source>
</evidence>
<organism evidence="19 20">
    <name type="scientific">Lactuca sativa</name>
    <name type="common">Garden lettuce</name>
    <dbReference type="NCBI Taxonomy" id="4236"/>
    <lineage>
        <taxon>Eukaryota</taxon>
        <taxon>Viridiplantae</taxon>
        <taxon>Streptophyta</taxon>
        <taxon>Embryophyta</taxon>
        <taxon>Tracheophyta</taxon>
        <taxon>Spermatophyta</taxon>
        <taxon>Magnoliopsida</taxon>
        <taxon>eudicotyledons</taxon>
        <taxon>Gunneridae</taxon>
        <taxon>Pentapetalae</taxon>
        <taxon>asterids</taxon>
        <taxon>campanulids</taxon>
        <taxon>Asterales</taxon>
        <taxon>Asteraceae</taxon>
        <taxon>Cichorioideae</taxon>
        <taxon>Cichorieae</taxon>
        <taxon>Lactucinae</taxon>
        <taxon>Lactuca</taxon>
    </lineage>
</organism>
<keyword evidence="8" id="KW-0732">Signal</keyword>
<dbReference type="GO" id="GO:0005524">
    <property type="term" value="F:ATP binding"/>
    <property type="evidence" value="ECO:0007669"/>
    <property type="project" value="UniProtKB-UniRule"/>
</dbReference>
<comment type="caution">
    <text evidence="19">The sequence shown here is derived from an EMBL/GenBank/DDBJ whole genome shotgun (WGS) entry which is preliminary data.</text>
</comment>
<dbReference type="GO" id="GO:0004714">
    <property type="term" value="F:transmembrane receptor protein tyrosine kinase activity"/>
    <property type="evidence" value="ECO:0007669"/>
    <property type="project" value="InterPro"/>
</dbReference>
<dbReference type="FunFam" id="3.30.200.20:FF:000039">
    <property type="entry name" value="receptor-like protein kinase FERONIA"/>
    <property type="match status" value="1"/>
</dbReference>
<keyword evidence="4" id="KW-1003">Cell membrane</keyword>
<evidence type="ECO:0000256" key="2">
    <source>
        <dbReference type="ARBA" id="ARBA00008536"/>
    </source>
</evidence>
<evidence type="ECO:0000256" key="1">
    <source>
        <dbReference type="ARBA" id="ARBA00004251"/>
    </source>
</evidence>
<dbReference type="Pfam" id="PF00069">
    <property type="entry name" value="Pkinase"/>
    <property type="match status" value="1"/>
</dbReference>
<dbReference type="GO" id="GO:0004672">
    <property type="term" value="F:protein kinase activity"/>
    <property type="evidence" value="ECO:0000318"/>
    <property type="project" value="GO_Central"/>
</dbReference>
<comment type="similarity">
    <text evidence="3">In the C-terminal section; belongs to the protein kinase superfamily. Ser/Thr protein kinase family.</text>
</comment>
<dbReference type="EMBL" id="NBSK02000003">
    <property type="protein sequence ID" value="KAJ0218991.1"/>
    <property type="molecule type" value="Genomic_DNA"/>
</dbReference>
<dbReference type="Proteomes" id="UP000235145">
    <property type="component" value="Unassembled WGS sequence"/>
</dbReference>
<keyword evidence="5 17" id="KW-0723">Serine/threonine-protein kinase</keyword>
<evidence type="ECO:0000256" key="6">
    <source>
        <dbReference type="ARBA" id="ARBA00022679"/>
    </source>
</evidence>
<gene>
    <name evidence="19" type="ORF">LSAT_V11C300145580</name>
</gene>
<dbReference type="InterPro" id="IPR045272">
    <property type="entry name" value="ANXUR1/2-like"/>
</dbReference>
<evidence type="ECO:0000256" key="15">
    <source>
        <dbReference type="ARBA" id="ARBA00023180"/>
    </source>
</evidence>
<keyword evidence="7" id="KW-0812">Transmembrane</keyword>